<evidence type="ECO:0000313" key="2">
    <source>
        <dbReference type="EMBL" id="GAK58071.1"/>
    </source>
</evidence>
<dbReference type="AlphaFoldDB" id="A0A081C0G6"/>
<evidence type="ECO:0000259" key="1">
    <source>
        <dbReference type="Pfam" id="PF01575"/>
    </source>
</evidence>
<organism evidence="2 3">
    <name type="scientific">Vecturithrix granuli</name>
    <dbReference type="NCBI Taxonomy" id="1499967"/>
    <lineage>
        <taxon>Bacteria</taxon>
        <taxon>Candidatus Moduliflexota</taxon>
        <taxon>Candidatus Vecturitrichia</taxon>
        <taxon>Candidatus Vecturitrichales</taxon>
        <taxon>Candidatus Vecturitrichaceae</taxon>
        <taxon>Candidatus Vecturithrix</taxon>
    </lineage>
</organism>
<gene>
    <name evidence="2" type="ORF">U27_05044</name>
</gene>
<dbReference type="InterPro" id="IPR002539">
    <property type="entry name" value="MaoC-like_dom"/>
</dbReference>
<reference evidence="2 3" key="1">
    <citation type="journal article" date="2015" name="PeerJ">
        <title>First genomic representation of candidate bacterial phylum KSB3 points to enhanced environmental sensing as a trigger of wastewater bulking.</title>
        <authorList>
            <person name="Sekiguchi Y."/>
            <person name="Ohashi A."/>
            <person name="Parks D.H."/>
            <person name="Yamauchi T."/>
            <person name="Tyson G.W."/>
            <person name="Hugenholtz P."/>
        </authorList>
    </citation>
    <scope>NUCLEOTIDE SEQUENCE [LARGE SCALE GENOMIC DNA]</scope>
</reference>
<dbReference type="SUPFAM" id="SSF54637">
    <property type="entry name" value="Thioesterase/thiol ester dehydrase-isomerase"/>
    <property type="match status" value="1"/>
</dbReference>
<sequence>MKPQGKYFEDFVIGEEFRSPGRTITETDVMMFAWLSGDYNQIHTDEEYCKQHSIYGARIAHGLFGLALVEGLKFRVGLFEGTAIASLEWTWRFKNPLLIGDTVHARWRISQKRETSKTDRGIIWETVQLINQCDEIVAEGEHVVMMQRKPEHDDQS</sequence>
<dbReference type="Gene3D" id="3.10.129.10">
    <property type="entry name" value="Hotdog Thioesterase"/>
    <property type="match status" value="1"/>
</dbReference>
<dbReference type="eggNOG" id="COG2030">
    <property type="taxonomic scope" value="Bacteria"/>
</dbReference>
<dbReference type="EMBL" id="DF820466">
    <property type="protein sequence ID" value="GAK58071.1"/>
    <property type="molecule type" value="Genomic_DNA"/>
</dbReference>
<dbReference type="Pfam" id="PF01575">
    <property type="entry name" value="MaoC_dehydratas"/>
    <property type="match status" value="1"/>
</dbReference>
<evidence type="ECO:0000313" key="3">
    <source>
        <dbReference type="Proteomes" id="UP000030661"/>
    </source>
</evidence>
<dbReference type="PANTHER" id="PTHR43664">
    <property type="entry name" value="MONOAMINE OXIDASE-RELATED"/>
    <property type="match status" value="1"/>
</dbReference>
<dbReference type="HOGENOM" id="CLU_094876_0_0_0"/>
<dbReference type="Proteomes" id="UP000030661">
    <property type="component" value="Unassembled WGS sequence"/>
</dbReference>
<proteinExistence type="predicted"/>
<name>A0A081C0G6_VECG1</name>
<dbReference type="InterPro" id="IPR052342">
    <property type="entry name" value="MCH/BMMD"/>
</dbReference>
<keyword evidence="3" id="KW-1185">Reference proteome</keyword>
<dbReference type="InterPro" id="IPR029069">
    <property type="entry name" value="HotDog_dom_sf"/>
</dbReference>
<protein>
    <submittedName>
        <fullName evidence="2">MaoC domain protein dehydratase</fullName>
    </submittedName>
</protein>
<dbReference type="STRING" id="1499967.U27_05044"/>
<feature type="domain" description="MaoC-like" evidence="1">
    <location>
        <begin position="13"/>
        <end position="119"/>
    </location>
</feature>
<accession>A0A081C0G6</accession>
<dbReference type="PANTHER" id="PTHR43664:SF1">
    <property type="entry name" value="BETA-METHYLMALYL-COA DEHYDRATASE"/>
    <property type="match status" value="1"/>
</dbReference>